<evidence type="ECO:0000313" key="2">
    <source>
        <dbReference type="EMBL" id="GFS13001.1"/>
    </source>
</evidence>
<sequence>MRYRHLEDVVVESATPDDRVRREREIPYRYGHLNDSDRQTVESVMKGKVSAIPKTKSKVIKVFISSTFTVDMLEERNALAETVYPKLRNYCRDKHGVDFQAVDMRWGIPLEASNDHSVTDLCMSELYHCQDLSLGPHFVALVGQKYGFCPVPAAIDRGVFEALVEQLKTAGESTDLFDKCYKRDQNVAPSVYRLLDKGSCSAVTEQDWETVETKLKDSIALGGRLAVAASEISQETLRMLTCS</sequence>
<dbReference type="EMBL" id="BMAT01002740">
    <property type="protein sequence ID" value="GFS13001.1"/>
    <property type="molecule type" value="Genomic_DNA"/>
</dbReference>
<proteinExistence type="predicted"/>
<dbReference type="PANTHER" id="PTHR19871">
    <property type="entry name" value="BETA TRANSDUCIN-RELATED PROTEIN"/>
    <property type="match status" value="1"/>
</dbReference>
<dbReference type="Proteomes" id="UP000762676">
    <property type="component" value="Unassembled WGS sequence"/>
</dbReference>
<dbReference type="PANTHER" id="PTHR19871:SF14">
    <property type="entry name" value="DUF4062 DOMAIN-CONTAINING PROTEIN"/>
    <property type="match status" value="1"/>
</dbReference>
<accession>A0AAV4IVG4</accession>
<comment type="caution">
    <text evidence="2">The sequence shown here is derived from an EMBL/GenBank/DDBJ whole genome shotgun (WGS) entry which is preliminary data.</text>
</comment>
<feature type="non-terminal residue" evidence="2">
    <location>
        <position position="243"/>
    </location>
</feature>
<organism evidence="2 3">
    <name type="scientific">Elysia marginata</name>
    <dbReference type="NCBI Taxonomy" id="1093978"/>
    <lineage>
        <taxon>Eukaryota</taxon>
        <taxon>Metazoa</taxon>
        <taxon>Spiralia</taxon>
        <taxon>Lophotrochozoa</taxon>
        <taxon>Mollusca</taxon>
        <taxon>Gastropoda</taxon>
        <taxon>Heterobranchia</taxon>
        <taxon>Euthyneura</taxon>
        <taxon>Panpulmonata</taxon>
        <taxon>Sacoglossa</taxon>
        <taxon>Placobranchoidea</taxon>
        <taxon>Plakobranchidae</taxon>
        <taxon>Elysia</taxon>
    </lineage>
</organism>
<gene>
    <name evidence="2" type="ORF">ElyMa_001386600</name>
</gene>
<feature type="domain" description="DUF4062" evidence="1">
    <location>
        <begin position="61"/>
        <end position="148"/>
    </location>
</feature>
<dbReference type="InterPro" id="IPR052752">
    <property type="entry name" value="NACHT-WD_repeat"/>
</dbReference>
<keyword evidence="3" id="KW-1185">Reference proteome</keyword>
<dbReference type="InterPro" id="IPR025139">
    <property type="entry name" value="DUF4062"/>
</dbReference>
<name>A0AAV4IVG4_9GAST</name>
<evidence type="ECO:0000259" key="1">
    <source>
        <dbReference type="Pfam" id="PF13271"/>
    </source>
</evidence>
<dbReference type="Pfam" id="PF13271">
    <property type="entry name" value="DUF4062"/>
    <property type="match status" value="1"/>
</dbReference>
<dbReference type="AlphaFoldDB" id="A0AAV4IVG4"/>
<protein>
    <submittedName>
        <fullName evidence="2">Leucine-rich repeat and WD repeat-containing protein</fullName>
    </submittedName>
</protein>
<evidence type="ECO:0000313" key="3">
    <source>
        <dbReference type="Proteomes" id="UP000762676"/>
    </source>
</evidence>
<reference evidence="2 3" key="1">
    <citation type="journal article" date="2021" name="Elife">
        <title>Chloroplast acquisition without the gene transfer in kleptoplastic sea slugs, Plakobranchus ocellatus.</title>
        <authorList>
            <person name="Maeda T."/>
            <person name="Takahashi S."/>
            <person name="Yoshida T."/>
            <person name="Shimamura S."/>
            <person name="Takaki Y."/>
            <person name="Nagai Y."/>
            <person name="Toyoda A."/>
            <person name="Suzuki Y."/>
            <person name="Arimoto A."/>
            <person name="Ishii H."/>
            <person name="Satoh N."/>
            <person name="Nishiyama T."/>
            <person name="Hasebe M."/>
            <person name="Maruyama T."/>
            <person name="Minagawa J."/>
            <person name="Obokata J."/>
            <person name="Shigenobu S."/>
        </authorList>
    </citation>
    <scope>NUCLEOTIDE SEQUENCE [LARGE SCALE GENOMIC DNA]</scope>
</reference>